<dbReference type="OrthoDB" id="9791357at2"/>
<name>A0A2K8KDM0_9RHOB</name>
<accession>A0A2K8KDM0</accession>
<gene>
    <name evidence="2" type="ORF">BG454_18420</name>
</gene>
<keyword evidence="3" id="KW-1185">Reference proteome</keyword>
<reference evidence="2 3" key="1">
    <citation type="submission" date="2017-11" db="EMBL/GenBank/DDBJ databases">
        <title>Revised Sequence and Annotation of the Rhodobaca barguzinensis strain alga05 Genome.</title>
        <authorList>
            <person name="Kopejtka K."/>
            <person name="Tomasch J.M."/>
            <person name="Bunk B."/>
            <person name="Koblizek M."/>
        </authorList>
    </citation>
    <scope>NUCLEOTIDE SEQUENCE [LARGE SCALE GENOMIC DNA]</scope>
    <source>
        <strain evidence="3">alga05</strain>
    </source>
</reference>
<comment type="similarity">
    <text evidence="1">Belongs to the BtpA family.</text>
</comment>
<dbReference type="InterPro" id="IPR011060">
    <property type="entry name" value="RibuloseP-bd_barrel"/>
</dbReference>
<dbReference type="EMBL" id="CP024899">
    <property type="protein sequence ID" value="ATX67544.1"/>
    <property type="molecule type" value="Genomic_DNA"/>
</dbReference>
<dbReference type="SUPFAM" id="SSF51366">
    <property type="entry name" value="Ribulose-phoshate binding barrel"/>
    <property type="match status" value="1"/>
</dbReference>
<organism evidence="2 3">
    <name type="scientific">Roseinatronobacter bogoriensis subsp. barguzinensis</name>
    <dbReference type="NCBI Taxonomy" id="441209"/>
    <lineage>
        <taxon>Bacteria</taxon>
        <taxon>Pseudomonadati</taxon>
        <taxon>Pseudomonadota</taxon>
        <taxon>Alphaproteobacteria</taxon>
        <taxon>Rhodobacterales</taxon>
        <taxon>Paracoccaceae</taxon>
        <taxon>Roseinatronobacter</taxon>
    </lineage>
</organism>
<evidence type="ECO:0000313" key="3">
    <source>
        <dbReference type="Proteomes" id="UP000228948"/>
    </source>
</evidence>
<dbReference type="AlphaFoldDB" id="A0A2K8KDM0"/>
<proteinExistence type="inferred from homology"/>
<dbReference type="PIRSF" id="PIRSF005956">
    <property type="entry name" value="BtpA"/>
    <property type="match status" value="1"/>
</dbReference>
<dbReference type="NCBIfam" id="TIGR00259">
    <property type="entry name" value="thylakoid_BtpA"/>
    <property type="match status" value="1"/>
</dbReference>
<dbReference type="PANTHER" id="PTHR21381:SF3">
    <property type="entry name" value="SGC REGION PROTEIN SGCQ-RELATED"/>
    <property type="match status" value="1"/>
</dbReference>
<dbReference type="InterPro" id="IPR005137">
    <property type="entry name" value="BtpA"/>
</dbReference>
<dbReference type="Proteomes" id="UP000228948">
    <property type="component" value="Chromosome"/>
</dbReference>
<dbReference type="RefSeq" id="WP_071479122.1">
    <property type="nucleotide sequence ID" value="NZ_CP024899.1"/>
</dbReference>
<evidence type="ECO:0000313" key="2">
    <source>
        <dbReference type="EMBL" id="ATX67544.1"/>
    </source>
</evidence>
<evidence type="ECO:0000256" key="1">
    <source>
        <dbReference type="ARBA" id="ARBA00006007"/>
    </source>
</evidence>
<dbReference type="PANTHER" id="PTHR21381">
    <property type="entry name" value="ZGC:162297"/>
    <property type="match status" value="1"/>
</dbReference>
<dbReference type="InterPro" id="IPR013785">
    <property type="entry name" value="Aldolase_TIM"/>
</dbReference>
<dbReference type="Pfam" id="PF03437">
    <property type="entry name" value="BtpA"/>
    <property type="match status" value="1"/>
</dbReference>
<protein>
    <submittedName>
        <fullName evidence="2">BtpA family membrane complex biogenesis protein</fullName>
    </submittedName>
</protein>
<dbReference type="KEGG" id="rbg:BG454_18420"/>
<sequence length="287" mass="30816">MPEVATSTSDNALRNSSILRIFKKDRVAIGVVHCPAFPGSPRHDGRPIKDIYEAALRDCHAYTQGGIDGLIIENHGDLPFLRPEDIGHETTAFMTAITRQAIIETGLPVGVNVLANAPIPALAVAAASGAQFIRVNQWANAYVANEGLLNGEAALALRYRRQIAAQHVAVFADSHVKHGAHAITADRTVTELTRDLEFFDADGVIATGQRTGDAASEDELVGIKHATRLPVLVGSGVTEDNVENMLTHANGVIIGSSLKEGGVWWNPVEEPRVRSFMSHVQKVRDGS</sequence>
<dbReference type="STRING" id="441209.GCA_001870665_03346"/>
<dbReference type="Gene3D" id="3.20.20.70">
    <property type="entry name" value="Aldolase class I"/>
    <property type="match status" value="1"/>
</dbReference>